<keyword evidence="2" id="KW-0472">Membrane</keyword>
<dbReference type="RefSeq" id="WP_379901421.1">
    <property type="nucleotide sequence ID" value="NZ_JBHRTR010000028.1"/>
</dbReference>
<dbReference type="Proteomes" id="UP001595528">
    <property type="component" value="Unassembled WGS sequence"/>
</dbReference>
<gene>
    <name evidence="4" type="ORF">ACFOGJ_14110</name>
</gene>
<feature type="transmembrane region" description="Helical" evidence="2">
    <location>
        <begin position="147"/>
        <end position="168"/>
    </location>
</feature>
<organism evidence="4 5">
    <name type="scientific">Marinibaculum pumilum</name>
    <dbReference type="NCBI Taxonomy" id="1766165"/>
    <lineage>
        <taxon>Bacteria</taxon>
        <taxon>Pseudomonadati</taxon>
        <taxon>Pseudomonadota</taxon>
        <taxon>Alphaproteobacteria</taxon>
        <taxon>Rhodospirillales</taxon>
        <taxon>Rhodospirillaceae</taxon>
        <taxon>Marinibaculum</taxon>
    </lineage>
</organism>
<feature type="region of interest" description="Disordered" evidence="1">
    <location>
        <begin position="1"/>
        <end position="20"/>
    </location>
</feature>
<dbReference type="InterPro" id="IPR009936">
    <property type="entry name" value="DUF1468"/>
</dbReference>
<feature type="transmembrane region" description="Helical" evidence="2">
    <location>
        <begin position="60"/>
        <end position="80"/>
    </location>
</feature>
<sequence length="188" mass="19498">MTEPSQAAAPDPQARAGAAAHDPMPHDLVAVLLGAVALALLAAAPWLVDTEGPDPFYKGPLIFPLIALGITAAGAVPAAWRLGRLMLAGSGAADIWRIDGHGFPWRAAGLFGVMCAFPLAILAIGLQAATFLALLAGFRVAGWRRPIAAPLVAAALTLLLHLAFRSFLDIWFPATLVGDWLADLSPGN</sequence>
<protein>
    <submittedName>
        <fullName evidence="4">Tripartite tricarboxylate transporter TctB family protein</fullName>
    </submittedName>
</protein>
<dbReference type="EMBL" id="JBHRTR010000028">
    <property type="protein sequence ID" value="MFC3228373.1"/>
    <property type="molecule type" value="Genomic_DNA"/>
</dbReference>
<dbReference type="Pfam" id="PF07331">
    <property type="entry name" value="TctB"/>
    <property type="match status" value="1"/>
</dbReference>
<evidence type="ECO:0000313" key="4">
    <source>
        <dbReference type="EMBL" id="MFC3228373.1"/>
    </source>
</evidence>
<evidence type="ECO:0000313" key="5">
    <source>
        <dbReference type="Proteomes" id="UP001595528"/>
    </source>
</evidence>
<keyword evidence="2" id="KW-0812">Transmembrane</keyword>
<evidence type="ECO:0000256" key="2">
    <source>
        <dbReference type="SAM" id="Phobius"/>
    </source>
</evidence>
<accession>A0ABV7L1R9</accession>
<evidence type="ECO:0000259" key="3">
    <source>
        <dbReference type="Pfam" id="PF07331"/>
    </source>
</evidence>
<evidence type="ECO:0000256" key="1">
    <source>
        <dbReference type="SAM" id="MobiDB-lite"/>
    </source>
</evidence>
<keyword evidence="5" id="KW-1185">Reference proteome</keyword>
<proteinExistence type="predicted"/>
<comment type="caution">
    <text evidence="4">The sequence shown here is derived from an EMBL/GenBank/DDBJ whole genome shotgun (WGS) entry which is preliminary data.</text>
</comment>
<feature type="transmembrane region" description="Helical" evidence="2">
    <location>
        <begin position="28"/>
        <end position="48"/>
    </location>
</feature>
<feature type="domain" description="DUF1468" evidence="3">
    <location>
        <begin position="35"/>
        <end position="173"/>
    </location>
</feature>
<keyword evidence="2" id="KW-1133">Transmembrane helix</keyword>
<feature type="transmembrane region" description="Helical" evidence="2">
    <location>
        <begin position="110"/>
        <end position="135"/>
    </location>
</feature>
<reference evidence="5" key="1">
    <citation type="journal article" date="2019" name="Int. J. Syst. Evol. Microbiol.">
        <title>The Global Catalogue of Microorganisms (GCM) 10K type strain sequencing project: providing services to taxonomists for standard genome sequencing and annotation.</title>
        <authorList>
            <consortium name="The Broad Institute Genomics Platform"/>
            <consortium name="The Broad Institute Genome Sequencing Center for Infectious Disease"/>
            <person name="Wu L."/>
            <person name="Ma J."/>
        </authorList>
    </citation>
    <scope>NUCLEOTIDE SEQUENCE [LARGE SCALE GENOMIC DNA]</scope>
    <source>
        <strain evidence="5">KCTC 42964</strain>
    </source>
</reference>
<name>A0ABV7L1R9_9PROT</name>